<proteinExistence type="predicted"/>
<dbReference type="EMBL" id="JAGQLH010000008">
    <property type="protein sequence ID" value="MCA9385220.1"/>
    <property type="molecule type" value="Genomic_DNA"/>
</dbReference>
<accession>A0A955L771</accession>
<dbReference type="Pfam" id="PF05973">
    <property type="entry name" value="Gp49"/>
    <property type="match status" value="1"/>
</dbReference>
<name>A0A955L771_9BACT</name>
<reference evidence="1" key="2">
    <citation type="journal article" date="2021" name="Microbiome">
        <title>Successional dynamics and alternative stable states in a saline activated sludge microbial community over 9 years.</title>
        <authorList>
            <person name="Wang Y."/>
            <person name="Ye J."/>
            <person name="Ju F."/>
            <person name="Liu L."/>
            <person name="Boyd J.A."/>
            <person name="Deng Y."/>
            <person name="Parks D.H."/>
            <person name="Jiang X."/>
            <person name="Yin X."/>
            <person name="Woodcroft B.J."/>
            <person name="Tyson G.W."/>
            <person name="Hugenholtz P."/>
            <person name="Polz M.F."/>
            <person name="Zhang T."/>
        </authorList>
    </citation>
    <scope>NUCLEOTIDE SEQUENCE</scope>
    <source>
        <strain evidence="1">HKST-UBA11</strain>
    </source>
</reference>
<reference evidence="1" key="1">
    <citation type="submission" date="2020-04" db="EMBL/GenBank/DDBJ databases">
        <authorList>
            <person name="Zhang T."/>
        </authorList>
    </citation>
    <scope>NUCLEOTIDE SEQUENCE</scope>
    <source>
        <strain evidence="1">HKST-UBA11</strain>
    </source>
</reference>
<sequence length="108" mass="13182">MAQYNKEIYFDKSAHREYKKLPQIIRKQFDLFIEELAIEGKLETPDAKKLTGYNLYEMRVFKNDQSWRGIYTYLRREQIIILVFFSKKSNSTPHRYISTSLKRRKNHE</sequence>
<dbReference type="InterPro" id="IPR035093">
    <property type="entry name" value="RelE/ParE_toxin_dom_sf"/>
</dbReference>
<organism evidence="1 2">
    <name type="scientific">Candidatus Dojkabacteria bacterium</name>
    <dbReference type="NCBI Taxonomy" id="2099670"/>
    <lineage>
        <taxon>Bacteria</taxon>
        <taxon>Candidatus Dojkabacteria</taxon>
    </lineage>
</organism>
<dbReference type="Proteomes" id="UP000754563">
    <property type="component" value="Unassembled WGS sequence"/>
</dbReference>
<evidence type="ECO:0000313" key="1">
    <source>
        <dbReference type="EMBL" id="MCA9385220.1"/>
    </source>
</evidence>
<dbReference type="InterPro" id="IPR009241">
    <property type="entry name" value="HigB-like"/>
</dbReference>
<dbReference type="AlphaFoldDB" id="A0A955L771"/>
<comment type="caution">
    <text evidence="1">The sequence shown here is derived from an EMBL/GenBank/DDBJ whole genome shotgun (WGS) entry which is preliminary data.</text>
</comment>
<dbReference type="Gene3D" id="3.30.2310.20">
    <property type="entry name" value="RelE-like"/>
    <property type="match status" value="1"/>
</dbReference>
<gene>
    <name evidence="1" type="ORF">KC717_01070</name>
</gene>
<protein>
    <submittedName>
        <fullName evidence="1">Type II toxin-antitoxin system RelE/ParE family toxin</fullName>
    </submittedName>
</protein>
<evidence type="ECO:0000313" key="2">
    <source>
        <dbReference type="Proteomes" id="UP000754563"/>
    </source>
</evidence>
<dbReference type="SUPFAM" id="SSF143011">
    <property type="entry name" value="RelE-like"/>
    <property type="match status" value="1"/>
</dbReference>